<reference evidence="1 2" key="1">
    <citation type="submission" date="2019-10" db="EMBL/GenBank/DDBJ databases">
        <authorList>
            <person name="Palmer J.M."/>
        </authorList>
    </citation>
    <scope>NUCLEOTIDE SEQUENCE [LARGE SCALE GENOMIC DNA]</scope>
    <source>
        <strain evidence="1 2">TWF730</strain>
    </source>
</reference>
<keyword evidence="2" id="KW-1185">Reference proteome</keyword>
<dbReference type="Proteomes" id="UP001373714">
    <property type="component" value="Unassembled WGS sequence"/>
</dbReference>
<dbReference type="EMBL" id="JAVHNS010000003">
    <property type="protein sequence ID" value="KAK6360305.1"/>
    <property type="molecule type" value="Genomic_DNA"/>
</dbReference>
<dbReference type="AlphaFoldDB" id="A0AAV9VEC1"/>
<evidence type="ECO:0000313" key="1">
    <source>
        <dbReference type="EMBL" id="KAK6360305.1"/>
    </source>
</evidence>
<evidence type="ECO:0008006" key="3">
    <source>
        <dbReference type="Google" id="ProtNLM"/>
    </source>
</evidence>
<evidence type="ECO:0000313" key="2">
    <source>
        <dbReference type="Proteomes" id="UP001373714"/>
    </source>
</evidence>
<name>A0AAV9VEC1_9PEZI</name>
<accession>A0AAV9VEC1</accession>
<gene>
    <name evidence="1" type="ORF">TWF730_006452</name>
</gene>
<comment type="caution">
    <text evidence="1">The sequence shown here is derived from an EMBL/GenBank/DDBJ whole genome shotgun (WGS) entry which is preliminary data.</text>
</comment>
<proteinExistence type="predicted"/>
<protein>
    <recommendedName>
        <fullName evidence="3">Clr5 domain-containing protein</fullName>
    </recommendedName>
</protein>
<organism evidence="1 2">
    <name type="scientific">Orbilia blumenaviensis</name>
    <dbReference type="NCBI Taxonomy" id="1796055"/>
    <lineage>
        <taxon>Eukaryota</taxon>
        <taxon>Fungi</taxon>
        <taxon>Dikarya</taxon>
        <taxon>Ascomycota</taxon>
        <taxon>Pezizomycotina</taxon>
        <taxon>Orbiliomycetes</taxon>
        <taxon>Orbiliales</taxon>
        <taxon>Orbiliaceae</taxon>
        <taxon>Orbilia</taxon>
    </lineage>
</organism>
<sequence length="719" mass="82193">MSNGFKFKAFTREKRDYILSAKWEDHKDFILAKQAEGRSQKDILNALKHVRGVDIKLRQLKWLMGRWGASRRNLNARQRNYIKTVYRQRQAEGKLHTAFQFKKDGRNISEQQIRAAIKDNGGGTLSSQSGGDIIVSPIQASSPQVGTPGLVYFTPVPLDQDSPTAVPGEVTGDEGSPTEDISQAEHKYNTDISNSHQIVEAGPQIDELTEENPETLEEVCQNILDSVQKVNAEVSQSRNVAHLKEDRSRNYSAEFVTELYDQIYAEKMAASLFLEYMYEEDMRFGGALSVEECYSRTRARWCQMALDVNGRDFSQIQRRSDPLPYKIYRQLEELDIENYDLMESPTIQVKSPFWEDVREWYLQNVDQVASTCLSYPDSHPANMRFRCQAAHFLTLAEHFGPDHFLSVCALTKFIDLASIYLRITSPLPVLFKVLRFLFSRGMQVHKESISILESIHETVCTGENIDDSLKYLVPVSTLRYRLSKLRAQLWLPSIYGTLQEYRAMTMLSEAYILSGQKEKGVMIIRFAKAKMDRLRNPVNLDEQEAYKTAWYDIGFGCIESGLHSLAKYCFEAAHSASQKIRTASNFCEDKYQRVGLSELVEESAFECLTGLAMANFELGEIKTAIEKEKSYMDFRREFYGVDDMGYLMSIRQISFYMEMRGLVIFSQPILRLTIEICEALGICANLYYDLLCKYYTVPLVLEMARVDGVAGVASVYGTN</sequence>